<dbReference type="GO" id="GO:0016757">
    <property type="term" value="F:glycosyltransferase activity"/>
    <property type="evidence" value="ECO:0007669"/>
    <property type="project" value="UniProtKB-KW"/>
</dbReference>
<evidence type="ECO:0000256" key="4">
    <source>
        <dbReference type="SAM" id="Phobius"/>
    </source>
</evidence>
<sequence length="363" mass="41002">MIILTGCFFSLYYLFLIYLFVGWRKNFEEKVELSANTSLFLSVVIPVRNEGDNIVQLLQTLALQSYKNFEVIVVDDHSTDNSIEFIKALNLADVTCLTNSGSGKKMAITTAINASRGEVIVTTDGDCNAPVHWLESVSQYFSTDKTILLLGPVAMEEAAGLFSKMQQIEFASLIGSAASTAAFKNPTMCNGANLAFRKEAFVAVGGYEGNFQIASGDDEFLMRKISKKYPDGVRFLADQNAVVRTKVQPSLKHFFSQRIRWASKWKFNTSFYAAMLALFIFSFQCINILALSNAIIFTSLYHFLLLIIKLILEAVVLISFCRCLKISWSWWSFLVLQIVYPVYVLLVAICAQFQQYEWKGRRY</sequence>
<evidence type="ECO:0000256" key="2">
    <source>
        <dbReference type="ARBA" id="ARBA00022676"/>
    </source>
</evidence>
<dbReference type="Pfam" id="PF00535">
    <property type="entry name" value="Glycos_transf_2"/>
    <property type="match status" value="1"/>
</dbReference>
<protein>
    <submittedName>
        <fullName evidence="6">Glycosyltransferase</fullName>
        <ecNumber evidence="6">2.4.-.-</ecNumber>
    </submittedName>
</protein>
<accession>A0ABS5VXB7</accession>
<keyword evidence="2 6" id="KW-0328">Glycosyltransferase</keyword>
<dbReference type="Gene3D" id="3.90.550.10">
    <property type="entry name" value="Spore Coat Polysaccharide Biosynthesis Protein SpsA, Chain A"/>
    <property type="match status" value="1"/>
</dbReference>
<organism evidence="6 7">
    <name type="scientific">Chryseosolibacter indicus</name>
    <dbReference type="NCBI Taxonomy" id="2782351"/>
    <lineage>
        <taxon>Bacteria</taxon>
        <taxon>Pseudomonadati</taxon>
        <taxon>Bacteroidota</taxon>
        <taxon>Cytophagia</taxon>
        <taxon>Cytophagales</taxon>
        <taxon>Chryseotaleaceae</taxon>
        <taxon>Chryseosolibacter</taxon>
    </lineage>
</organism>
<proteinExistence type="inferred from homology"/>
<keyword evidence="4" id="KW-0472">Membrane</keyword>
<dbReference type="RefSeq" id="WP_254155445.1">
    <property type="nucleotide sequence ID" value="NZ_JAHESD010000057.1"/>
</dbReference>
<feature type="transmembrane region" description="Helical" evidence="4">
    <location>
        <begin position="301"/>
        <end position="321"/>
    </location>
</feature>
<evidence type="ECO:0000256" key="1">
    <source>
        <dbReference type="ARBA" id="ARBA00006739"/>
    </source>
</evidence>
<dbReference type="PANTHER" id="PTHR43630">
    <property type="entry name" value="POLY-BETA-1,6-N-ACETYL-D-GLUCOSAMINE SYNTHASE"/>
    <property type="match status" value="1"/>
</dbReference>
<dbReference type="InterPro" id="IPR001173">
    <property type="entry name" value="Glyco_trans_2-like"/>
</dbReference>
<dbReference type="PANTHER" id="PTHR43630:SF1">
    <property type="entry name" value="POLY-BETA-1,6-N-ACETYL-D-GLUCOSAMINE SYNTHASE"/>
    <property type="match status" value="1"/>
</dbReference>
<dbReference type="Proteomes" id="UP000772618">
    <property type="component" value="Unassembled WGS sequence"/>
</dbReference>
<keyword evidence="4" id="KW-0812">Transmembrane</keyword>
<gene>
    <name evidence="6" type="ORF">KK060_19570</name>
</gene>
<comment type="similarity">
    <text evidence="1">Belongs to the glycosyltransferase 2 family.</text>
</comment>
<feature type="transmembrane region" description="Helical" evidence="4">
    <location>
        <begin position="333"/>
        <end position="354"/>
    </location>
</feature>
<evidence type="ECO:0000313" key="7">
    <source>
        <dbReference type="Proteomes" id="UP000772618"/>
    </source>
</evidence>
<dbReference type="InterPro" id="IPR029044">
    <property type="entry name" value="Nucleotide-diphossugar_trans"/>
</dbReference>
<feature type="transmembrane region" description="Helical" evidence="4">
    <location>
        <begin position="6"/>
        <end position="23"/>
    </location>
</feature>
<evidence type="ECO:0000313" key="6">
    <source>
        <dbReference type="EMBL" id="MBT1705500.1"/>
    </source>
</evidence>
<dbReference type="EMBL" id="JAHESD010000057">
    <property type="protein sequence ID" value="MBT1705500.1"/>
    <property type="molecule type" value="Genomic_DNA"/>
</dbReference>
<feature type="transmembrane region" description="Helical" evidence="4">
    <location>
        <begin position="270"/>
        <end position="295"/>
    </location>
</feature>
<dbReference type="SUPFAM" id="SSF53448">
    <property type="entry name" value="Nucleotide-diphospho-sugar transferases"/>
    <property type="match status" value="1"/>
</dbReference>
<keyword evidence="7" id="KW-1185">Reference proteome</keyword>
<evidence type="ECO:0000259" key="5">
    <source>
        <dbReference type="Pfam" id="PF00535"/>
    </source>
</evidence>
<name>A0ABS5VXB7_9BACT</name>
<keyword evidence="4" id="KW-1133">Transmembrane helix</keyword>
<keyword evidence="3 6" id="KW-0808">Transferase</keyword>
<comment type="caution">
    <text evidence="6">The sequence shown here is derived from an EMBL/GenBank/DDBJ whole genome shotgun (WGS) entry which is preliminary data.</text>
</comment>
<dbReference type="EC" id="2.4.-.-" evidence="6"/>
<reference evidence="6 7" key="1">
    <citation type="submission" date="2021-05" db="EMBL/GenBank/DDBJ databases">
        <title>A Polyphasic approach of four new species of the genus Ohtaekwangia: Ohtaekwangia histidinii sp. nov., Ohtaekwangia cretensis sp. nov., Ohtaekwangia indiensis sp. nov., Ohtaekwangia reichenbachii sp. nov. from diverse environment.</title>
        <authorList>
            <person name="Octaviana S."/>
        </authorList>
    </citation>
    <scope>NUCLEOTIDE SEQUENCE [LARGE SCALE GENOMIC DNA]</scope>
    <source>
        <strain evidence="6 7">PWU20</strain>
    </source>
</reference>
<evidence type="ECO:0000256" key="3">
    <source>
        <dbReference type="ARBA" id="ARBA00022679"/>
    </source>
</evidence>
<feature type="domain" description="Glycosyltransferase 2-like" evidence="5">
    <location>
        <begin position="42"/>
        <end position="201"/>
    </location>
</feature>